<keyword evidence="5" id="KW-0574">Periplasm</keyword>
<keyword evidence="3" id="KW-0349">Heme</keyword>
<dbReference type="Gene3D" id="1.10.760.10">
    <property type="entry name" value="Cytochrome c-like domain"/>
    <property type="match status" value="2"/>
</dbReference>
<feature type="non-terminal residue" evidence="9">
    <location>
        <position position="229"/>
    </location>
</feature>
<protein>
    <recommendedName>
        <fullName evidence="8">Cytochrome c domain-containing protein</fullName>
    </recommendedName>
</protein>
<evidence type="ECO:0000256" key="5">
    <source>
        <dbReference type="ARBA" id="ARBA00022764"/>
    </source>
</evidence>
<dbReference type="PIRSF" id="PIRSF000005">
    <property type="entry name" value="Cytochrome_c4"/>
    <property type="match status" value="1"/>
</dbReference>
<comment type="subcellular location">
    <subcellularLocation>
        <location evidence="1">Periplasm</location>
    </subcellularLocation>
</comment>
<dbReference type="Pfam" id="PF00034">
    <property type="entry name" value="Cytochrom_C"/>
    <property type="match status" value="2"/>
</dbReference>
<gene>
    <name evidence="9" type="ORF">METZ01_LOCUS288009</name>
</gene>
<dbReference type="PROSITE" id="PS51007">
    <property type="entry name" value="CYTC"/>
    <property type="match status" value="2"/>
</dbReference>
<evidence type="ECO:0000256" key="1">
    <source>
        <dbReference type="ARBA" id="ARBA00004418"/>
    </source>
</evidence>
<accession>A0A382LH22</accession>
<dbReference type="GO" id="GO:0005506">
    <property type="term" value="F:iron ion binding"/>
    <property type="evidence" value="ECO:0007669"/>
    <property type="project" value="InterPro"/>
</dbReference>
<dbReference type="InterPro" id="IPR009056">
    <property type="entry name" value="Cyt_c-like_dom"/>
</dbReference>
<feature type="domain" description="Cytochrome c" evidence="8">
    <location>
        <begin position="128"/>
        <end position="215"/>
    </location>
</feature>
<evidence type="ECO:0000256" key="2">
    <source>
        <dbReference type="ARBA" id="ARBA00022448"/>
    </source>
</evidence>
<dbReference type="EMBL" id="UINC01086568">
    <property type="protein sequence ID" value="SVC35155.1"/>
    <property type="molecule type" value="Genomic_DNA"/>
</dbReference>
<evidence type="ECO:0000256" key="6">
    <source>
        <dbReference type="ARBA" id="ARBA00022982"/>
    </source>
</evidence>
<evidence type="ECO:0000259" key="8">
    <source>
        <dbReference type="PROSITE" id="PS51007"/>
    </source>
</evidence>
<evidence type="ECO:0000256" key="7">
    <source>
        <dbReference type="ARBA" id="ARBA00023004"/>
    </source>
</evidence>
<keyword evidence="6" id="KW-0249">Electron transport</keyword>
<dbReference type="GO" id="GO:0020037">
    <property type="term" value="F:heme binding"/>
    <property type="evidence" value="ECO:0007669"/>
    <property type="project" value="InterPro"/>
</dbReference>
<evidence type="ECO:0000256" key="3">
    <source>
        <dbReference type="ARBA" id="ARBA00022617"/>
    </source>
</evidence>
<dbReference type="AlphaFoldDB" id="A0A382LH22"/>
<name>A0A382LH22_9ZZZZ</name>
<organism evidence="9">
    <name type="scientific">marine metagenome</name>
    <dbReference type="NCBI Taxonomy" id="408172"/>
    <lineage>
        <taxon>unclassified sequences</taxon>
        <taxon>metagenomes</taxon>
        <taxon>ecological metagenomes</taxon>
    </lineage>
</organism>
<evidence type="ECO:0000256" key="4">
    <source>
        <dbReference type="ARBA" id="ARBA00022723"/>
    </source>
</evidence>
<keyword evidence="7" id="KW-0408">Iron</keyword>
<dbReference type="PANTHER" id="PTHR33751">
    <property type="entry name" value="CBB3-TYPE CYTOCHROME C OXIDASE SUBUNIT FIXP"/>
    <property type="match status" value="1"/>
</dbReference>
<dbReference type="InterPro" id="IPR036909">
    <property type="entry name" value="Cyt_c-like_dom_sf"/>
</dbReference>
<sequence>MLLLTIGGLSACVNWFPANDPNLSTAEGNSGLFPGEARFKQVCAQCHGPRGQGRVDLKTPSIAGLPDWYVKIQIGKFQKDWRGTKPEDVQGVQMHAIAKTLDPKAVRDVSGYIESLKLIPTKVTLKGGNPKRGAELYRDLCMECHRFNGRGELAFRSSQLIGLQDWYIVSQLKKYRAGLRGAEKEDLDGTKMLRITNRMTDASFIDLSAHLAELAEKYAVERPRWYLWG</sequence>
<proteinExistence type="predicted"/>
<dbReference type="PANTHER" id="PTHR33751:SF9">
    <property type="entry name" value="CYTOCHROME C4"/>
    <property type="match status" value="1"/>
</dbReference>
<dbReference type="GO" id="GO:0009055">
    <property type="term" value="F:electron transfer activity"/>
    <property type="evidence" value="ECO:0007669"/>
    <property type="project" value="InterPro"/>
</dbReference>
<evidence type="ECO:0000313" key="9">
    <source>
        <dbReference type="EMBL" id="SVC35155.1"/>
    </source>
</evidence>
<dbReference type="SUPFAM" id="SSF46626">
    <property type="entry name" value="Cytochrome c"/>
    <property type="match status" value="2"/>
</dbReference>
<dbReference type="GO" id="GO:0042597">
    <property type="term" value="C:periplasmic space"/>
    <property type="evidence" value="ECO:0007669"/>
    <property type="project" value="UniProtKB-SubCell"/>
</dbReference>
<feature type="domain" description="Cytochrome c" evidence="8">
    <location>
        <begin position="30"/>
        <end position="117"/>
    </location>
</feature>
<keyword evidence="4" id="KW-0479">Metal-binding</keyword>
<dbReference type="InterPro" id="IPR050597">
    <property type="entry name" value="Cytochrome_c_Oxidase_Subunit"/>
</dbReference>
<keyword evidence="2" id="KW-0813">Transport</keyword>
<reference evidence="9" key="1">
    <citation type="submission" date="2018-05" db="EMBL/GenBank/DDBJ databases">
        <authorList>
            <person name="Lanie J.A."/>
            <person name="Ng W.-L."/>
            <person name="Kazmierczak K.M."/>
            <person name="Andrzejewski T.M."/>
            <person name="Davidsen T.M."/>
            <person name="Wayne K.J."/>
            <person name="Tettelin H."/>
            <person name="Glass J.I."/>
            <person name="Rusch D."/>
            <person name="Podicherti R."/>
            <person name="Tsui H.-C.T."/>
            <person name="Winkler M.E."/>
        </authorList>
    </citation>
    <scope>NUCLEOTIDE SEQUENCE</scope>
</reference>
<dbReference type="InterPro" id="IPR024167">
    <property type="entry name" value="Cytochrome_c4-like"/>
</dbReference>